<dbReference type="PROSITE" id="PS01276">
    <property type="entry name" value="PEPTIDASE_U32"/>
    <property type="match status" value="1"/>
</dbReference>
<dbReference type="InterPro" id="IPR032525">
    <property type="entry name" value="Peptidase_U32_C"/>
</dbReference>
<proteinExistence type="inferred from homology"/>
<dbReference type="OrthoDB" id="9807498at2"/>
<name>A0A5K7YXH7_9BACT</name>
<dbReference type="KEGG" id="dwd:DSCW_18990"/>
<sequence length="414" mass="46193">MAQSTQKVELLAPAGTPEKLEIAIHYGADAVYLAGKAFSLRNFSANFSPDEMLAARRLTREHNVRMYVAVNVYPRDSEEQAITDYLYFLKTVEPDALIVADPGIFVQARRQLPQTPLHVSTQANTTSSATAAFWKELGAVRVNAARELSLEEIRQMVSRSGMEVEAFVHGAMCMAYSGRCLLSSYLTQRDSNRGMCSQPCRFHYTVMEQTRPGKHFPIAEDSRGAYLFNSRDLCMIEHLPALINAGIRSFKIEGRMKSVHYLAGVVKVYREAIDAWYSDPQAFRVQEHWLTELAAISHRGYCTGFYFGDPDQTAANLDNLVLPGYRFVAQVIGPAAHGGVRVRVKNKIVVGEQVDVLSPGVAARRDVIRKITDEYGISRPLAQPGAEVIVHLDTPPEPMDLIRRPEEEEETKGS</sequence>
<dbReference type="EMBL" id="AP021875">
    <property type="protein sequence ID" value="BBO74482.1"/>
    <property type="molecule type" value="Genomic_DNA"/>
</dbReference>
<dbReference type="InterPro" id="IPR051454">
    <property type="entry name" value="RNA/ubiquinone_mod_enzymes"/>
</dbReference>
<keyword evidence="6" id="KW-1185">Reference proteome</keyword>
<gene>
    <name evidence="5" type="ORF">DSCW_18990</name>
</gene>
<dbReference type="AlphaFoldDB" id="A0A5K7YXH7"/>
<dbReference type="PANTHER" id="PTHR30217">
    <property type="entry name" value="PEPTIDASE U32 FAMILY"/>
    <property type="match status" value="1"/>
</dbReference>
<feature type="domain" description="Peptidase family U32 C-terminal" evidence="4">
    <location>
        <begin position="325"/>
        <end position="403"/>
    </location>
</feature>
<evidence type="ECO:0000256" key="2">
    <source>
        <dbReference type="ARBA" id="ARBA00022801"/>
    </source>
</evidence>
<evidence type="ECO:0000256" key="3">
    <source>
        <dbReference type="ARBA" id="ARBA00038374"/>
    </source>
</evidence>
<reference evidence="5 6" key="1">
    <citation type="submission" date="2019-11" db="EMBL/GenBank/DDBJ databases">
        <title>Comparative genomics of hydrocarbon-degrading Desulfosarcina strains.</title>
        <authorList>
            <person name="Watanabe M."/>
            <person name="Kojima H."/>
            <person name="Fukui M."/>
        </authorList>
    </citation>
    <scope>NUCLEOTIDE SEQUENCE [LARGE SCALE GENOMIC DNA]</scope>
    <source>
        <strain evidence="5 6">PP31</strain>
    </source>
</reference>
<dbReference type="Proteomes" id="UP000427769">
    <property type="component" value="Chromosome"/>
</dbReference>
<dbReference type="Pfam" id="PF16325">
    <property type="entry name" value="Peptidase_U32_C"/>
    <property type="match status" value="1"/>
</dbReference>
<protein>
    <submittedName>
        <fullName evidence="5">Peptidase U32</fullName>
    </submittedName>
</protein>
<organism evidence="5 6">
    <name type="scientific">Desulfosarcina widdelii</name>
    <dbReference type="NCBI Taxonomy" id="947919"/>
    <lineage>
        <taxon>Bacteria</taxon>
        <taxon>Pseudomonadati</taxon>
        <taxon>Thermodesulfobacteriota</taxon>
        <taxon>Desulfobacteria</taxon>
        <taxon>Desulfobacterales</taxon>
        <taxon>Desulfosarcinaceae</taxon>
        <taxon>Desulfosarcina</taxon>
    </lineage>
</organism>
<keyword evidence="2" id="KW-0378">Hydrolase</keyword>
<dbReference type="GO" id="GO:0006508">
    <property type="term" value="P:proteolysis"/>
    <property type="evidence" value="ECO:0007669"/>
    <property type="project" value="UniProtKB-KW"/>
</dbReference>
<keyword evidence="1" id="KW-0645">Protease</keyword>
<evidence type="ECO:0000313" key="5">
    <source>
        <dbReference type="EMBL" id="BBO74482.1"/>
    </source>
</evidence>
<accession>A0A5K7YXH7</accession>
<dbReference type="GO" id="GO:0008233">
    <property type="term" value="F:peptidase activity"/>
    <property type="evidence" value="ECO:0007669"/>
    <property type="project" value="UniProtKB-KW"/>
</dbReference>
<dbReference type="RefSeq" id="WP_155303508.1">
    <property type="nucleotide sequence ID" value="NZ_AP021875.1"/>
</dbReference>
<dbReference type="Gene3D" id="2.40.30.10">
    <property type="entry name" value="Translation factors"/>
    <property type="match status" value="1"/>
</dbReference>
<dbReference type="Pfam" id="PF01136">
    <property type="entry name" value="Peptidase_U32"/>
    <property type="match status" value="1"/>
</dbReference>
<comment type="similarity">
    <text evidence="3">Belongs to the peptidase U32 family.</text>
</comment>
<dbReference type="InterPro" id="IPR001539">
    <property type="entry name" value="Peptidase_U32"/>
</dbReference>
<dbReference type="PANTHER" id="PTHR30217:SF6">
    <property type="entry name" value="TRNA HYDROXYLATION PROTEIN P"/>
    <property type="match status" value="1"/>
</dbReference>
<evidence type="ECO:0000313" key="6">
    <source>
        <dbReference type="Proteomes" id="UP000427769"/>
    </source>
</evidence>
<evidence type="ECO:0000259" key="4">
    <source>
        <dbReference type="Pfam" id="PF16325"/>
    </source>
</evidence>
<evidence type="ECO:0000256" key="1">
    <source>
        <dbReference type="ARBA" id="ARBA00022670"/>
    </source>
</evidence>